<dbReference type="InterPro" id="IPR004107">
    <property type="entry name" value="Integrase_SAM-like_N"/>
</dbReference>
<gene>
    <name evidence="8" type="ORF">BU204_29990</name>
</gene>
<dbReference type="GO" id="GO:0006310">
    <property type="term" value="P:DNA recombination"/>
    <property type="evidence" value="ECO:0007669"/>
    <property type="project" value="UniProtKB-KW"/>
</dbReference>
<dbReference type="InterPro" id="IPR044068">
    <property type="entry name" value="CB"/>
</dbReference>
<keyword evidence="4" id="KW-0233">DNA recombination</keyword>
<organism evidence="8 9">
    <name type="scientific">Actinophytocola xanthii</name>
    <dbReference type="NCBI Taxonomy" id="1912961"/>
    <lineage>
        <taxon>Bacteria</taxon>
        <taxon>Bacillati</taxon>
        <taxon>Actinomycetota</taxon>
        <taxon>Actinomycetes</taxon>
        <taxon>Pseudonocardiales</taxon>
        <taxon>Pseudonocardiaceae</taxon>
    </lineage>
</organism>
<evidence type="ECO:0000259" key="7">
    <source>
        <dbReference type="PROSITE" id="PS51900"/>
    </source>
</evidence>
<keyword evidence="9" id="KW-1185">Reference proteome</keyword>
<dbReference type="OrthoDB" id="3183879at2"/>
<evidence type="ECO:0000256" key="4">
    <source>
        <dbReference type="ARBA" id="ARBA00023172"/>
    </source>
</evidence>
<evidence type="ECO:0000256" key="1">
    <source>
        <dbReference type="ARBA" id="ARBA00008857"/>
    </source>
</evidence>
<sequence length="330" mass="36971">MTGDLTEEGLPRPVQPVWRGYVQEWDRALRAAGKPLTTRYNYELAVTQCAEFLGSGEVARFVAASGVEVAEDMSDAAEDPTDVQRSHVEWFIAWMIETRSASTALNKYKALQQFFGYLEDEEEITRHPMRRMSQPTKTKKLVPVLGDEEIAAVLATCSGKSFLDRRDTAVIRLLLDTGGRLTETTMVDVDDVNLRRDLLKVRGKGDKERAIPFGEKTGQAITRYLRVRAKHPGAGLPALFLAERGRKRLGSDGVKTMLRRRGEAAGIGRLHAHRFRHTLAHEWRLNGGDADDLMAIMGWESREMLRVYGESAAAVRAEATHRRLGLGNRV</sequence>
<feature type="domain" description="Tyr recombinase" evidence="6">
    <location>
        <begin position="140"/>
        <end position="322"/>
    </location>
</feature>
<dbReference type="Pfam" id="PF00589">
    <property type="entry name" value="Phage_integrase"/>
    <property type="match status" value="1"/>
</dbReference>
<dbReference type="SUPFAM" id="SSF56349">
    <property type="entry name" value="DNA breaking-rejoining enzymes"/>
    <property type="match status" value="1"/>
</dbReference>
<reference evidence="8 9" key="1">
    <citation type="submission" date="2016-12" db="EMBL/GenBank/DDBJ databases">
        <title>The draft genome sequence of Actinophytocola sp. 11-183.</title>
        <authorList>
            <person name="Wang W."/>
            <person name="Yuan L."/>
        </authorList>
    </citation>
    <scope>NUCLEOTIDE SEQUENCE [LARGE SCALE GENOMIC DNA]</scope>
    <source>
        <strain evidence="8 9">11-183</strain>
    </source>
</reference>
<comment type="caution">
    <text evidence="8">The sequence shown here is derived from an EMBL/GenBank/DDBJ whole genome shotgun (WGS) entry which is preliminary data.</text>
</comment>
<dbReference type="STRING" id="1912961.BU204_29990"/>
<dbReference type="GO" id="GO:0003677">
    <property type="term" value="F:DNA binding"/>
    <property type="evidence" value="ECO:0007669"/>
    <property type="project" value="UniProtKB-UniRule"/>
</dbReference>
<comment type="similarity">
    <text evidence="1">Belongs to the 'phage' integrase family.</text>
</comment>
<evidence type="ECO:0000256" key="2">
    <source>
        <dbReference type="ARBA" id="ARBA00022908"/>
    </source>
</evidence>
<dbReference type="PROSITE" id="PS51898">
    <property type="entry name" value="TYR_RECOMBINASE"/>
    <property type="match status" value="1"/>
</dbReference>
<dbReference type="Proteomes" id="UP000185596">
    <property type="component" value="Unassembled WGS sequence"/>
</dbReference>
<protein>
    <submittedName>
        <fullName evidence="8">Integrase</fullName>
    </submittedName>
</protein>
<dbReference type="PANTHER" id="PTHR30349">
    <property type="entry name" value="PHAGE INTEGRASE-RELATED"/>
    <property type="match status" value="1"/>
</dbReference>
<feature type="domain" description="Core-binding (CB)" evidence="7">
    <location>
        <begin position="16"/>
        <end position="119"/>
    </location>
</feature>
<name>A0A1Q8CBW3_9PSEU</name>
<dbReference type="InterPro" id="IPR050090">
    <property type="entry name" value="Tyrosine_recombinase_XerCD"/>
</dbReference>
<dbReference type="InterPro" id="IPR011010">
    <property type="entry name" value="DNA_brk_join_enz"/>
</dbReference>
<evidence type="ECO:0000259" key="6">
    <source>
        <dbReference type="PROSITE" id="PS51898"/>
    </source>
</evidence>
<dbReference type="InterPro" id="IPR002104">
    <property type="entry name" value="Integrase_catalytic"/>
</dbReference>
<dbReference type="Gene3D" id="1.10.443.10">
    <property type="entry name" value="Intergrase catalytic core"/>
    <property type="match status" value="1"/>
</dbReference>
<dbReference type="RefSeq" id="WP_075129139.1">
    <property type="nucleotide sequence ID" value="NZ_MSIE01000065.1"/>
</dbReference>
<dbReference type="AlphaFoldDB" id="A0A1Q8CBW3"/>
<dbReference type="EMBL" id="MSIE01000065">
    <property type="protein sequence ID" value="OLF11877.1"/>
    <property type="molecule type" value="Genomic_DNA"/>
</dbReference>
<dbReference type="PANTHER" id="PTHR30349:SF41">
    <property type="entry name" value="INTEGRASE_RECOMBINASE PROTEIN MJ0367-RELATED"/>
    <property type="match status" value="1"/>
</dbReference>
<dbReference type="InterPro" id="IPR013762">
    <property type="entry name" value="Integrase-like_cat_sf"/>
</dbReference>
<proteinExistence type="inferred from homology"/>
<keyword evidence="3 5" id="KW-0238">DNA-binding</keyword>
<keyword evidence="2" id="KW-0229">DNA integration</keyword>
<accession>A0A1Q8CBW3</accession>
<dbReference type="Pfam" id="PF13495">
    <property type="entry name" value="Phage_int_SAM_4"/>
    <property type="match status" value="1"/>
</dbReference>
<dbReference type="Gene3D" id="1.10.150.130">
    <property type="match status" value="1"/>
</dbReference>
<dbReference type="InterPro" id="IPR010998">
    <property type="entry name" value="Integrase_recombinase_N"/>
</dbReference>
<evidence type="ECO:0000256" key="5">
    <source>
        <dbReference type="PROSITE-ProRule" id="PRU01248"/>
    </source>
</evidence>
<dbReference type="PROSITE" id="PS51900">
    <property type="entry name" value="CB"/>
    <property type="match status" value="1"/>
</dbReference>
<evidence type="ECO:0000313" key="9">
    <source>
        <dbReference type="Proteomes" id="UP000185596"/>
    </source>
</evidence>
<dbReference type="GO" id="GO:0015074">
    <property type="term" value="P:DNA integration"/>
    <property type="evidence" value="ECO:0007669"/>
    <property type="project" value="UniProtKB-KW"/>
</dbReference>
<evidence type="ECO:0000313" key="8">
    <source>
        <dbReference type="EMBL" id="OLF11877.1"/>
    </source>
</evidence>
<evidence type="ECO:0000256" key="3">
    <source>
        <dbReference type="ARBA" id="ARBA00023125"/>
    </source>
</evidence>